<dbReference type="PANTHER" id="PTHR45654:SF77">
    <property type="entry name" value="HOMEOBOX-LEUCINE ZIPPER PROTEIN MERISTEM L1"/>
    <property type="match status" value="1"/>
</dbReference>
<accession>A0A8X8ZX77</accession>
<keyword evidence="1" id="KW-0805">Transcription regulation</keyword>
<protein>
    <recommendedName>
        <fullName evidence="6">START domain-containing protein</fullName>
    </recommendedName>
</protein>
<dbReference type="Proteomes" id="UP000298416">
    <property type="component" value="Unassembled WGS sequence"/>
</dbReference>
<evidence type="ECO:0000259" key="6">
    <source>
        <dbReference type="PROSITE" id="PS50848"/>
    </source>
</evidence>
<evidence type="ECO:0000256" key="3">
    <source>
        <dbReference type="ARBA" id="ARBA00023155"/>
    </source>
</evidence>
<dbReference type="Pfam" id="PF25797">
    <property type="entry name" value="PDF2_C"/>
    <property type="match status" value="1"/>
</dbReference>
<keyword evidence="4" id="KW-0804">Transcription</keyword>
<dbReference type="SMART" id="SM00234">
    <property type="entry name" value="START"/>
    <property type="match status" value="1"/>
</dbReference>
<evidence type="ECO:0000256" key="5">
    <source>
        <dbReference type="ARBA" id="ARBA00023242"/>
    </source>
</evidence>
<dbReference type="SUPFAM" id="SSF55961">
    <property type="entry name" value="Bet v1-like"/>
    <property type="match status" value="2"/>
</dbReference>
<dbReference type="PANTHER" id="PTHR45654">
    <property type="entry name" value="HOMEOBOX-LEUCINE ZIPPER PROTEIN MERISTEM L1"/>
    <property type="match status" value="1"/>
</dbReference>
<evidence type="ECO:0000256" key="1">
    <source>
        <dbReference type="ARBA" id="ARBA00023015"/>
    </source>
</evidence>
<keyword evidence="3" id="KW-0371">Homeobox</keyword>
<feature type="domain" description="START" evidence="6">
    <location>
        <begin position="79"/>
        <end position="308"/>
    </location>
</feature>
<dbReference type="InterPro" id="IPR042160">
    <property type="entry name" value="HD-Zip_IV"/>
</dbReference>
<dbReference type="Pfam" id="PF01852">
    <property type="entry name" value="START"/>
    <property type="match status" value="1"/>
</dbReference>
<evidence type="ECO:0000256" key="2">
    <source>
        <dbReference type="ARBA" id="ARBA00023125"/>
    </source>
</evidence>
<reference evidence="7" key="2">
    <citation type="submission" date="2020-08" db="EMBL/GenBank/DDBJ databases">
        <title>Plant Genome Project.</title>
        <authorList>
            <person name="Zhang R.-G."/>
        </authorList>
    </citation>
    <scope>NUCLEOTIDE SEQUENCE</scope>
    <source>
        <strain evidence="7">Huo1</strain>
        <tissue evidence="7">Leaf</tissue>
    </source>
</reference>
<dbReference type="PROSITE" id="PS50848">
    <property type="entry name" value="START"/>
    <property type="match status" value="1"/>
</dbReference>
<keyword evidence="5" id="KW-0539">Nucleus</keyword>
<proteinExistence type="predicted"/>
<dbReference type="CDD" id="cd08875">
    <property type="entry name" value="START_ArGLABRA2_like"/>
    <property type="match status" value="1"/>
</dbReference>
<comment type="caution">
    <text evidence="7">The sequence shown here is derived from an EMBL/GenBank/DDBJ whole genome shotgun (WGS) entry which is preliminary data.</text>
</comment>
<evidence type="ECO:0000313" key="7">
    <source>
        <dbReference type="EMBL" id="KAG6420462.1"/>
    </source>
</evidence>
<dbReference type="InterPro" id="IPR002913">
    <property type="entry name" value="START_lipid-bd_dom"/>
</dbReference>
<dbReference type="GO" id="GO:0003677">
    <property type="term" value="F:DNA binding"/>
    <property type="evidence" value="ECO:0007669"/>
    <property type="project" value="UniProtKB-KW"/>
</dbReference>
<dbReference type="InterPro" id="IPR057993">
    <property type="entry name" value="HD-Zip_IV_C"/>
</dbReference>
<name>A0A8X8ZX77_SALSN</name>
<evidence type="ECO:0000313" key="8">
    <source>
        <dbReference type="Proteomes" id="UP000298416"/>
    </source>
</evidence>
<keyword evidence="8" id="KW-1185">Reference proteome</keyword>
<evidence type="ECO:0000256" key="4">
    <source>
        <dbReference type="ARBA" id="ARBA00023163"/>
    </source>
</evidence>
<dbReference type="InterPro" id="IPR023393">
    <property type="entry name" value="START-like_dom_sf"/>
</dbReference>
<dbReference type="AlphaFoldDB" id="A0A8X8ZX77"/>
<keyword evidence="2" id="KW-0238">DNA-binding</keyword>
<sequence length="559" mass="61943">MKTQHEHEENALLRSENERLRVENLRFREALLNICCPNCGVPKCEENQLVMECSSSRQHVSKAVTSSISCWAPHIASGSNEYQAAVMETVTSAMDELLRVAQLGEPLWVASVDRHNYVLNEEEYFRVFTGPRKEGFQAEATRESAMIYSAASDLVAILMDVEQWANVFSGVVSRATNLQVFSSGQEGTYNEVVQVMNVEFHVASPVVPTRQSYFARYCLQHVDSTWAIVDVSLDHLHPTLFNMCRRRPSGCLIKDMPSGYSKVIWVEHVEVEGGGVHSIYKPLIRAGLAFGAQRWLAILDGYCQRIANGSVPLDVIGFLVGSGRESLLKVAERMVRGYCRGVNASVANTWTTLSGLDNLSDTVKMMTRKNVDDPTIPFGFQLTMVTSFWLPTPPKRVFDFLRDRNTRKEWDMLLNGQDIEEMAHIVTGNEDGNLVTMYQVKDTNQNSKQTIMLQETRKDLTAAYVIYAPIDMVSADTILCGGDPSCIPILPSGFAILPDGPIRGGRPTPHGETGGSLLTLALQVMVDPAPDANISPASVSVANQIICDMVDKIKETLIS</sequence>
<organism evidence="7">
    <name type="scientific">Salvia splendens</name>
    <name type="common">Scarlet sage</name>
    <dbReference type="NCBI Taxonomy" id="180675"/>
    <lineage>
        <taxon>Eukaryota</taxon>
        <taxon>Viridiplantae</taxon>
        <taxon>Streptophyta</taxon>
        <taxon>Embryophyta</taxon>
        <taxon>Tracheophyta</taxon>
        <taxon>Spermatophyta</taxon>
        <taxon>Magnoliopsida</taxon>
        <taxon>eudicotyledons</taxon>
        <taxon>Gunneridae</taxon>
        <taxon>Pentapetalae</taxon>
        <taxon>asterids</taxon>
        <taxon>lamiids</taxon>
        <taxon>Lamiales</taxon>
        <taxon>Lamiaceae</taxon>
        <taxon>Nepetoideae</taxon>
        <taxon>Mentheae</taxon>
        <taxon>Salviinae</taxon>
        <taxon>Salvia</taxon>
        <taxon>Salvia subgen. Calosphace</taxon>
        <taxon>core Calosphace</taxon>
    </lineage>
</organism>
<gene>
    <name evidence="7" type="ORF">SASPL_116991</name>
</gene>
<dbReference type="EMBL" id="PNBA02000006">
    <property type="protein sequence ID" value="KAG6420462.1"/>
    <property type="molecule type" value="Genomic_DNA"/>
</dbReference>
<dbReference type="GO" id="GO:0008289">
    <property type="term" value="F:lipid binding"/>
    <property type="evidence" value="ECO:0007669"/>
    <property type="project" value="InterPro"/>
</dbReference>
<reference evidence="7" key="1">
    <citation type="submission" date="2018-01" db="EMBL/GenBank/DDBJ databases">
        <authorList>
            <person name="Mao J.F."/>
        </authorList>
    </citation>
    <scope>NUCLEOTIDE SEQUENCE</scope>
    <source>
        <strain evidence="7">Huo1</strain>
        <tissue evidence="7">Leaf</tissue>
    </source>
</reference>
<dbReference type="Gene3D" id="3.30.530.20">
    <property type="match status" value="1"/>
</dbReference>